<name>J9AJ35_WUCBA</name>
<dbReference type="GO" id="GO:0000139">
    <property type="term" value="C:Golgi membrane"/>
    <property type="evidence" value="ECO:0007669"/>
    <property type="project" value="InterPro"/>
</dbReference>
<comment type="caution">
    <text evidence="4">The sequence shown here is derived from an EMBL/GenBank/DDBJ whole genome shotgun (WGS) entry which is preliminary data.</text>
</comment>
<gene>
    <name evidence="4" type="ORF">WUBG_14907</name>
</gene>
<dbReference type="GO" id="GO:0006886">
    <property type="term" value="P:intracellular protein transport"/>
    <property type="evidence" value="ECO:0007669"/>
    <property type="project" value="InterPro"/>
</dbReference>
<evidence type="ECO:0000256" key="1">
    <source>
        <dbReference type="ARBA" id="ARBA00004555"/>
    </source>
</evidence>
<evidence type="ECO:0000313" key="5">
    <source>
        <dbReference type="Proteomes" id="UP000004810"/>
    </source>
</evidence>
<keyword evidence="2" id="KW-0333">Golgi apparatus</keyword>
<proteinExistence type="predicted"/>
<dbReference type="Pfam" id="PF04869">
    <property type="entry name" value="Uso1_p115_head"/>
    <property type="match status" value="1"/>
</dbReference>
<dbReference type="GO" id="GO:0048280">
    <property type="term" value="P:vesicle fusion with Golgi apparatus"/>
    <property type="evidence" value="ECO:0007669"/>
    <property type="project" value="InterPro"/>
</dbReference>
<dbReference type="PANTHER" id="PTHR10013:SF0">
    <property type="entry name" value="GENERAL VESICULAR TRANSPORT FACTOR P115"/>
    <property type="match status" value="1"/>
</dbReference>
<organism evidence="4 5">
    <name type="scientific">Wuchereria bancrofti</name>
    <dbReference type="NCBI Taxonomy" id="6293"/>
    <lineage>
        <taxon>Eukaryota</taxon>
        <taxon>Metazoa</taxon>
        <taxon>Ecdysozoa</taxon>
        <taxon>Nematoda</taxon>
        <taxon>Chromadorea</taxon>
        <taxon>Rhabditida</taxon>
        <taxon>Spirurina</taxon>
        <taxon>Spiruromorpha</taxon>
        <taxon>Filarioidea</taxon>
        <taxon>Onchocercidae</taxon>
        <taxon>Wuchereria</taxon>
    </lineage>
</organism>
<dbReference type="GO" id="GO:0005783">
    <property type="term" value="C:endoplasmic reticulum"/>
    <property type="evidence" value="ECO:0007669"/>
    <property type="project" value="TreeGrafter"/>
</dbReference>
<dbReference type="InterPro" id="IPR011989">
    <property type="entry name" value="ARM-like"/>
</dbReference>
<dbReference type="GO" id="GO:0005795">
    <property type="term" value="C:Golgi stack"/>
    <property type="evidence" value="ECO:0007669"/>
    <property type="project" value="TreeGrafter"/>
</dbReference>
<evidence type="ECO:0000256" key="2">
    <source>
        <dbReference type="ARBA" id="ARBA00023034"/>
    </source>
</evidence>
<dbReference type="Gene3D" id="1.25.10.10">
    <property type="entry name" value="Leucine-rich Repeat Variant"/>
    <property type="match status" value="1"/>
</dbReference>
<sequence length="254" mass="28654">MDMVMKVLRLRIKLKNALSVVVERRVGKQKLIELLEGFSHSEHYVKAAQRPQHWTVWFGCVCLLHCLLDADHLKQQLLRVQLTTSPSETPSSLLHHLSTILISLGNHRPQTRAGLLMLLSAWLHNCPLAVAQFISIEENVQYLTTHIDGYGNEGSEAENQIVRGLIAFLLTICLVFDETGVDQSRKNALSVVVERRVGKQKLIELLEGFSHSEHYVKAAQRPQPLAKSAQDLLLDYHFTKFFKSVEGSASTLKS</sequence>
<dbReference type="GO" id="GO:0048211">
    <property type="term" value="P:Golgi vesicle docking"/>
    <property type="evidence" value="ECO:0007669"/>
    <property type="project" value="TreeGrafter"/>
</dbReference>
<dbReference type="AlphaFoldDB" id="J9AJ35"/>
<dbReference type="GO" id="GO:0012507">
    <property type="term" value="C:ER to Golgi transport vesicle membrane"/>
    <property type="evidence" value="ECO:0007669"/>
    <property type="project" value="TreeGrafter"/>
</dbReference>
<dbReference type="GO" id="GO:0006888">
    <property type="term" value="P:endoplasmic reticulum to Golgi vesicle-mediated transport"/>
    <property type="evidence" value="ECO:0007669"/>
    <property type="project" value="TreeGrafter"/>
</dbReference>
<dbReference type="PANTHER" id="PTHR10013">
    <property type="entry name" value="GENERAL VESICULAR TRANSPORT FACTOR P115"/>
    <property type="match status" value="1"/>
</dbReference>
<evidence type="ECO:0000259" key="3">
    <source>
        <dbReference type="Pfam" id="PF04869"/>
    </source>
</evidence>
<comment type="subcellular location">
    <subcellularLocation>
        <location evidence="1">Golgi apparatus</location>
    </subcellularLocation>
</comment>
<dbReference type="EMBL" id="ADBV01012718">
    <property type="protein sequence ID" value="EJW74185.1"/>
    <property type="molecule type" value="Genomic_DNA"/>
</dbReference>
<feature type="domain" description="Vesicle tethering protein Uso1/P115-like head" evidence="3">
    <location>
        <begin position="55"/>
        <end position="246"/>
    </location>
</feature>
<dbReference type="Proteomes" id="UP000004810">
    <property type="component" value="Unassembled WGS sequence"/>
</dbReference>
<dbReference type="InterPro" id="IPR024095">
    <property type="entry name" value="Vesicle_P115"/>
</dbReference>
<dbReference type="GO" id="GO:0045056">
    <property type="term" value="P:transcytosis"/>
    <property type="evidence" value="ECO:0007669"/>
    <property type="project" value="TreeGrafter"/>
</dbReference>
<evidence type="ECO:0000313" key="4">
    <source>
        <dbReference type="EMBL" id="EJW74185.1"/>
    </source>
</evidence>
<accession>J9AJ35</accession>
<reference evidence="5" key="1">
    <citation type="submission" date="2012-08" db="EMBL/GenBank/DDBJ databases">
        <title>The Genome Sequence of Wuchereria bancrofti.</title>
        <authorList>
            <person name="Nutman T.B."/>
            <person name="Fink D.L."/>
            <person name="Russ C."/>
            <person name="Young S."/>
            <person name="Zeng Q."/>
            <person name="Koehrsen M."/>
            <person name="Alvarado L."/>
            <person name="Berlin A."/>
            <person name="Chapman S.B."/>
            <person name="Chen Z."/>
            <person name="Freedman E."/>
            <person name="Gellesch M."/>
            <person name="Goldberg J."/>
            <person name="Griggs A."/>
            <person name="Gujja S."/>
            <person name="Heilman E.R."/>
            <person name="Heiman D."/>
            <person name="Hepburn T."/>
            <person name="Howarth C."/>
            <person name="Jen D."/>
            <person name="Larson L."/>
            <person name="Lewis B."/>
            <person name="Mehta T."/>
            <person name="Park D."/>
            <person name="Pearson M."/>
            <person name="Roberts A."/>
            <person name="Saif S."/>
            <person name="Shea T."/>
            <person name="Shenoy N."/>
            <person name="Sisk P."/>
            <person name="Stolte C."/>
            <person name="Sykes S."/>
            <person name="Walk T."/>
            <person name="White J."/>
            <person name="Yandava C."/>
            <person name="Haas B."/>
            <person name="Henn M.R."/>
            <person name="Nusbaum C."/>
            <person name="Birren B."/>
        </authorList>
    </citation>
    <scope>NUCLEOTIDE SEQUENCE [LARGE SCALE GENOMIC DNA]</scope>
    <source>
        <strain evidence="5">NA</strain>
    </source>
</reference>
<dbReference type="InterPro" id="IPR006953">
    <property type="entry name" value="Vesicle_Uso1_P115_head"/>
</dbReference>
<protein>
    <recommendedName>
        <fullName evidence="3">Vesicle tethering protein Uso1/P115-like head domain-containing protein</fullName>
    </recommendedName>
</protein>